<evidence type="ECO:0000256" key="1">
    <source>
        <dbReference type="SAM" id="Phobius"/>
    </source>
</evidence>
<dbReference type="AlphaFoldDB" id="A0AAD9I8M5"/>
<dbReference type="EMBL" id="JAQQPM010000006">
    <property type="protein sequence ID" value="KAK2072654.1"/>
    <property type="molecule type" value="Genomic_DNA"/>
</dbReference>
<gene>
    <name evidence="2" type="ORF">P8C59_006993</name>
</gene>
<reference evidence="2" key="1">
    <citation type="journal article" date="2023" name="Mol. Plant Microbe Interact.">
        <title>Elucidating the Obligate Nature and Biological Capacity of an Invasive Fungal Corn Pathogen.</title>
        <authorList>
            <person name="MacCready J.S."/>
            <person name="Roggenkamp E.M."/>
            <person name="Gdanetz K."/>
            <person name="Chilvers M.I."/>
        </authorList>
    </citation>
    <scope>NUCLEOTIDE SEQUENCE</scope>
    <source>
        <strain evidence="2">PM02</strain>
    </source>
</reference>
<keyword evidence="1" id="KW-0472">Membrane</keyword>
<dbReference type="Proteomes" id="UP001217918">
    <property type="component" value="Unassembled WGS sequence"/>
</dbReference>
<evidence type="ECO:0008006" key="4">
    <source>
        <dbReference type="Google" id="ProtNLM"/>
    </source>
</evidence>
<keyword evidence="1" id="KW-0812">Transmembrane</keyword>
<protein>
    <recommendedName>
        <fullName evidence="4">Alternative oxidase</fullName>
    </recommendedName>
</protein>
<organism evidence="2 3">
    <name type="scientific">Phyllachora maydis</name>
    <dbReference type="NCBI Taxonomy" id="1825666"/>
    <lineage>
        <taxon>Eukaryota</taxon>
        <taxon>Fungi</taxon>
        <taxon>Dikarya</taxon>
        <taxon>Ascomycota</taxon>
        <taxon>Pezizomycotina</taxon>
        <taxon>Sordariomycetes</taxon>
        <taxon>Sordariomycetidae</taxon>
        <taxon>Phyllachorales</taxon>
        <taxon>Phyllachoraceae</taxon>
        <taxon>Phyllachora</taxon>
    </lineage>
</organism>
<keyword evidence="3" id="KW-1185">Reference proteome</keyword>
<dbReference type="CDD" id="cd11296">
    <property type="entry name" value="O-FucT_like"/>
    <property type="match status" value="1"/>
</dbReference>
<accession>A0AAD9I8M5</accession>
<name>A0AAD9I8M5_9PEZI</name>
<sequence>MLKSSQCVRILTIYTIPILLVTWCFVYFVNPNPAYQEVLRHFKDQKKLFVADFLANEIDGDFDGSGIARLCAGRTWQPGLILSCESPVGGLGVVKNSHLNCFRFAIEMGAELVMPGIIRRNDDDIADLTPGNPKGTYKSKTMDYFWDYDHLNFTLATYCPQMRIHPSMNELWNVPSVLSSIGIGLKELRVPLVKTSVIKDMTLFKKRIAEYVQEKSPLRERRMPVRFHMAATYFAWPTEADSPVLRRNWGRILRSRRDARELAASALFGLQTRFRLRLDPRRGLGAAEEPSTHAKADTFVGVHLRTEVDAAKYPPYEEQAAYYLHHLQRSGAAVAFLATGASREHVATFRQRARDLNVTVVCKQDLLGGDELGMLERHLSYDQRALVDYEIMLRAGLVVGTSQSSFAWNLAMRRANLYEHVGNSNSTPAAGRSKVQWQDGYTTLFGQSEAGEALQRTIWP</sequence>
<comment type="caution">
    <text evidence="2">The sequence shown here is derived from an EMBL/GenBank/DDBJ whole genome shotgun (WGS) entry which is preliminary data.</text>
</comment>
<evidence type="ECO:0000313" key="3">
    <source>
        <dbReference type="Proteomes" id="UP001217918"/>
    </source>
</evidence>
<proteinExistence type="predicted"/>
<keyword evidence="1" id="KW-1133">Transmembrane helix</keyword>
<evidence type="ECO:0000313" key="2">
    <source>
        <dbReference type="EMBL" id="KAK2072654.1"/>
    </source>
</evidence>
<feature type="transmembrane region" description="Helical" evidence="1">
    <location>
        <begin position="7"/>
        <end position="29"/>
    </location>
</feature>
<dbReference type="Gene3D" id="3.40.50.11350">
    <property type="match status" value="1"/>
</dbReference>